<evidence type="ECO:0000259" key="5">
    <source>
        <dbReference type="PROSITE" id="PS50850"/>
    </source>
</evidence>
<feature type="non-terminal residue" evidence="6">
    <location>
        <position position="426"/>
    </location>
</feature>
<feature type="transmembrane region" description="Helical" evidence="4">
    <location>
        <begin position="185"/>
        <end position="206"/>
    </location>
</feature>
<dbReference type="InterPro" id="IPR011701">
    <property type="entry name" value="MFS"/>
</dbReference>
<dbReference type="Proteomes" id="UP001176521">
    <property type="component" value="Unassembled WGS sequence"/>
</dbReference>
<dbReference type="Pfam" id="PF07690">
    <property type="entry name" value="MFS_1"/>
    <property type="match status" value="1"/>
</dbReference>
<feature type="transmembrane region" description="Helical" evidence="4">
    <location>
        <begin position="218"/>
        <end position="239"/>
    </location>
</feature>
<feature type="transmembrane region" description="Helical" evidence="4">
    <location>
        <begin position="153"/>
        <end position="173"/>
    </location>
</feature>
<feature type="domain" description="Major facilitator superfamily (MFS) profile" evidence="5">
    <location>
        <begin position="260"/>
        <end position="426"/>
    </location>
</feature>
<feature type="transmembrane region" description="Helical" evidence="4">
    <location>
        <begin position="294"/>
        <end position="314"/>
    </location>
</feature>
<proteinExistence type="inferred from homology"/>
<reference evidence="6" key="1">
    <citation type="journal article" date="2023" name="PhytoFront">
        <title>Draft Genome Resources of Seven Strains of Tilletia horrida, Causal Agent of Kernel Smut of Rice.</title>
        <authorList>
            <person name="Khanal S."/>
            <person name="Antony Babu S."/>
            <person name="Zhou X.G."/>
        </authorList>
    </citation>
    <scope>NUCLEOTIDE SEQUENCE</scope>
    <source>
        <strain evidence="6">TX3</strain>
    </source>
</reference>
<sequence length="426" mass="45036">MSVHRLSPATSSQHIVDEKDSAGSPLSPQHELARPPASSRRKDANEDEDDFPEGGATAWGVVLGGALAMCVSFGSVTSFAVFQEYYHRTILADHSPSAIAWIGSVQLALVFGMTVPSGYLLTWFGPKVPIILGTLFLIAGTVSASFARTWTTLFLSQGLCAGIGEGLIMLPVISTPTEWFCKKRSFASGLVAAGSALGGVLLPIAINRLLNFHHVSLGWTLRIIALLQLVAMSIATLLVKQRFRSDAPSLPWKIYFGCRAMNFLLVGSFLMYLAQYIPYLYISVFGVARGMDPSLAFYFTAVLNGGAVIGRLVVGSLADFYGPYNALVTVSFISGVVALTQTAAHSTAGIIVWAFTYGCVSGSLQSLFTPAIARLAPTPSLIGGFAGIGCTLVSPALLASQPLAGALLSIRPDGNDFLAQSIFTGV</sequence>
<dbReference type="PANTHER" id="PTHR11360">
    <property type="entry name" value="MONOCARBOXYLATE TRANSPORTER"/>
    <property type="match status" value="1"/>
</dbReference>
<keyword evidence="7" id="KW-1185">Reference proteome</keyword>
<name>A0AAN6JMQ1_9BASI</name>
<dbReference type="InterPro" id="IPR050327">
    <property type="entry name" value="Proton-linked_MCT"/>
</dbReference>
<dbReference type="InterPro" id="IPR020846">
    <property type="entry name" value="MFS_dom"/>
</dbReference>
<comment type="similarity">
    <text evidence="2">Belongs to the major facilitator superfamily. Monocarboxylate porter (TC 2.A.1.13) family.</text>
</comment>
<accession>A0AAN6JMQ1</accession>
<evidence type="ECO:0000256" key="2">
    <source>
        <dbReference type="ARBA" id="ARBA00006727"/>
    </source>
</evidence>
<feature type="transmembrane region" description="Helical" evidence="4">
    <location>
        <begin position="350"/>
        <end position="368"/>
    </location>
</feature>
<feature type="region of interest" description="Disordered" evidence="3">
    <location>
        <begin position="1"/>
        <end position="53"/>
    </location>
</feature>
<dbReference type="GO" id="GO:0022857">
    <property type="term" value="F:transmembrane transporter activity"/>
    <property type="evidence" value="ECO:0007669"/>
    <property type="project" value="InterPro"/>
</dbReference>
<comment type="subcellular location">
    <subcellularLocation>
        <location evidence="1">Membrane</location>
        <topology evidence="1">Multi-pass membrane protein</topology>
    </subcellularLocation>
</comment>
<evidence type="ECO:0000313" key="6">
    <source>
        <dbReference type="EMBL" id="KAK0520267.1"/>
    </source>
</evidence>
<feature type="transmembrane region" description="Helical" evidence="4">
    <location>
        <begin position="380"/>
        <end position="399"/>
    </location>
</feature>
<dbReference type="SUPFAM" id="SSF103473">
    <property type="entry name" value="MFS general substrate transporter"/>
    <property type="match status" value="1"/>
</dbReference>
<evidence type="ECO:0000256" key="4">
    <source>
        <dbReference type="SAM" id="Phobius"/>
    </source>
</evidence>
<feature type="transmembrane region" description="Helical" evidence="4">
    <location>
        <begin position="61"/>
        <end position="86"/>
    </location>
</feature>
<comment type="caution">
    <text evidence="6">The sequence shown here is derived from an EMBL/GenBank/DDBJ whole genome shotgun (WGS) entry which is preliminary data.</text>
</comment>
<feature type="transmembrane region" description="Helical" evidence="4">
    <location>
        <begin position="260"/>
        <end position="282"/>
    </location>
</feature>
<evidence type="ECO:0000313" key="7">
    <source>
        <dbReference type="Proteomes" id="UP001176521"/>
    </source>
</evidence>
<evidence type="ECO:0000256" key="1">
    <source>
        <dbReference type="ARBA" id="ARBA00004141"/>
    </source>
</evidence>
<dbReference type="InterPro" id="IPR036259">
    <property type="entry name" value="MFS_trans_sf"/>
</dbReference>
<protein>
    <recommendedName>
        <fullName evidence="5">Major facilitator superfamily (MFS) profile domain-containing protein</fullName>
    </recommendedName>
</protein>
<dbReference type="AlphaFoldDB" id="A0AAN6JMQ1"/>
<feature type="transmembrane region" description="Helical" evidence="4">
    <location>
        <begin position="326"/>
        <end position="344"/>
    </location>
</feature>
<keyword evidence="4" id="KW-0812">Transmembrane</keyword>
<dbReference type="Gene3D" id="1.20.1250.20">
    <property type="entry name" value="MFS general substrate transporter like domains"/>
    <property type="match status" value="2"/>
</dbReference>
<keyword evidence="4" id="KW-1133">Transmembrane helix</keyword>
<gene>
    <name evidence="6" type="ORF">OC842_007157</name>
</gene>
<keyword evidence="4" id="KW-0472">Membrane</keyword>
<dbReference type="EMBL" id="JAPDMQ010000820">
    <property type="protein sequence ID" value="KAK0520267.1"/>
    <property type="molecule type" value="Genomic_DNA"/>
</dbReference>
<dbReference type="PROSITE" id="PS50850">
    <property type="entry name" value="MFS"/>
    <property type="match status" value="1"/>
</dbReference>
<evidence type="ECO:0000256" key="3">
    <source>
        <dbReference type="SAM" id="MobiDB-lite"/>
    </source>
</evidence>
<feature type="transmembrane region" description="Helical" evidence="4">
    <location>
        <begin position="98"/>
        <end position="121"/>
    </location>
</feature>
<feature type="transmembrane region" description="Helical" evidence="4">
    <location>
        <begin position="128"/>
        <end position="147"/>
    </location>
</feature>
<dbReference type="GO" id="GO:0016020">
    <property type="term" value="C:membrane"/>
    <property type="evidence" value="ECO:0007669"/>
    <property type="project" value="UniProtKB-SubCell"/>
</dbReference>
<organism evidence="6 7">
    <name type="scientific">Tilletia horrida</name>
    <dbReference type="NCBI Taxonomy" id="155126"/>
    <lineage>
        <taxon>Eukaryota</taxon>
        <taxon>Fungi</taxon>
        <taxon>Dikarya</taxon>
        <taxon>Basidiomycota</taxon>
        <taxon>Ustilaginomycotina</taxon>
        <taxon>Exobasidiomycetes</taxon>
        <taxon>Tilletiales</taxon>
        <taxon>Tilletiaceae</taxon>
        <taxon>Tilletia</taxon>
    </lineage>
</organism>
<dbReference type="PANTHER" id="PTHR11360:SF319">
    <property type="entry name" value="MAJOR FACILITATOR SUPERFAMILY (MFS) PROFILE DOMAIN-CONTAINING PROTEIN"/>
    <property type="match status" value="1"/>
</dbReference>